<keyword evidence="3" id="KW-0472">Membrane</keyword>
<keyword evidence="3" id="KW-0812">Transmembrane</keyword>
<dbReference type="PANTHER" id="PTHR43201">
    <property type="entry name" value="ACYL-COA SYNTHETASE"/>
    <property type="match status" value="1"/>
</dbReference>
<evidence type="ECO:0000313" key="6">
    <source>
        <dbReference type="Proteomes" id="UP000559027"/>
    </source>
</evidence>
<feature type="transmembrane region" description="Helical" evidence="3">
    <location>
        <begin position="463"/>
        <end position="489"/>
    </location>
</feature>
<dbReference type="InterPro" id="IPR011004">
    <property type="entry name" value="Trimer_LpxA-like_sf"/>
</dbReference>
<evidence type="ECO:0000256" key="3">
    <source>
        <dbReference type="SAM" id="Phobius"/>
    </source>
</evidence>
<dbReference type="EMBL" id="JAACJO010000002">
    <property type="protein sequence ID" value="KAF5361772.1"/>
    <property type="molecule type" value="Genomic_DNA"/>
</dbReference>
<evidence type="ECO:0000313" key="5">
    <source>
        <dbReference type="EMBL" id="KAF5361772.1"/>
    </source>
</evidence>
<dbReference type="SUPFAM" id="SSF47336">
    <property type="entry name" value="ACP-like"/>
    <property type="match status" value="1"/>
</dbReference>
<dbReference type="PANTHER" id="PTHR43201:SF10">
    <property type="entry name" value="CARRIER DOMAIN-CONTAINING PROTEIN"/>
    <property type="match status" value="1"/>
</dbReference>
<dbReference type="Gene3D" id="3.40.50.12780">
    <property type="entry name" value="N-terminal domain of ligase-like"/>
    <property type="match status" value="1"/>
</dbReference>
<dbReference type="Proteomes" id="UP000559027">
    <property type="component" value="Unassembled WGS sequence"/>
</dbReference>
<dbReference type="InterPro" id="IPR042099">
    <property type="entry name" value="ANL_N_sf"/>
</dbReference>
<reference evidence="5 6" key="1">
    <citation type="journal article" date="2020" name="ISME J.">
        <title>Uncovering the hidden diversity of litter-decomposition mechanisms in mushroom-forming fungi.</title>
        <authorList>
            <person name="Floudas D."/>
            <person name="Bentzer J."/>
            <person name="Ahren D."/>
            <person name="Johansson T."/>
            <person name="Persson P."/>
            <person name="Tunlid A."/>
        </authorList>
    </citation>
    <scope>NUCLEOTIDE SEQUENCE [LARGE SCALE GENOMIC DNA]</scope>
    <source>
        <strain evidence="5 6">CBS 146.42</strain>
    </source>
</reference>
<dbReference type="GO" id="GO:0031956">
    <property type="term" value="F:medium-chain fatty acid-CoA ligase activity"/>
    <property type="evidence" value="ECO:0007669"/>
    <property type="project" value="TreeGrafter"/>
</dbReference>
<dbReference type="GO" id="GO:0031177">
    <property type="term" value="F:phosphopantetheine binding"/>
    <property type="evidence" value="ECO:0007669"/>
    <property type="project" value="InterPro"/>
</dbReference>
<accession>A0A8H5GB38</accession>
<dbReference type="SMART" id="SM00823">
    <property type="entry name" value="PKS_PP"/>
    <property type="match status" value="1"/>
</dbReference>
<sequence>MTECMPIASPPQNYRLERPGCSGIACGPEISIRDPGNLELEVPQGRAGAVSVRGFPTFSGYEVSPDKDVPLDTSCFSSEGWFDTGDMGYMDSDGYLYITGRSKEIINKGGEVISPFEIEEAIVTAAKDRVKCTLAFAVEHNVLQEAIGVVIVCAPGSPRIGLHQLQDALRNHLHPSKWPSVIVYMDDLPKNITGKAVRINLAKRLGLPQFHDAIPILQRHFGAEVPSPRAPLSQAIPCSRVSFSAQGIERLLGRMEEVEDFAFNYCPDGPAELYLSVSPKCLLSSEAFKAIIAQEVDGYLVPEIIYLLHGSLTRLKSGEISFEEARRNSAQVSSASMSRTEQHIRSLVAEMLSVDPASVTAQSDFFLLGGTSLLLGKLAYQIRKATGAQVGVSALFNNCTIAGMAHLVDADSSKSSFILIDEKEGHQRNSAATSITAFGFEYDYDQEYQVFEKKKARGQNHPLCLIVQSIPLLFFYPLKAALTWSLLLFTLSYIAQFLDGDYWTKLGTLLAAILASRMVVRIIAPIVAILFKWVVIGKYKEGTHRMWSTYYLRCWLVEQSIRFVFELFVFCSKPYKELGSASGKGLFALHPTLTVFYYRLLGAKIGANVSIDPKARLGEYDLLTIHDGCRIDRSHIRPFCVEREGFFRLQAITLGRCAVINTYTTISPGSCIPDSAVYGPHASSHEPPAPKSYAAYNRGLCPKLHWLLQLLVAGPIIALVLAISYTPWFFCLWLMIKEVQFDPVGLNALEAVVWWFADPRRIAYHTLSRIVRAVAQPLVQVVFGIIVKRLLGLNRDCAADDYTQMMLLRRFVTNVLLGQDTLHKAFAILGAHYEVVSVMYRAMGAKVGKRIYWPGSGISCQDPELLEIGDDVVFGSRSEIFTNDRLGCKKVVISSGAMIADRVVLLPGCQVGRRTVMGSGALGKRDTVYEDGSTWMGCDNGDSICFGRSEKEFDEKDITSSPFGRAFYEGKANYWVFPYWLILASNVTIAAVSAAYWSISPVSAAVLLRHIHLQLGHHDIFRPTWYRLGVLYMLIIMCFIVVLNLQAVVAIFWAIATKWLVIGDRREGRYEWDKSDYCQRWQLHLSLCRLLHKGYGTGGILGHLNGSAYIVWFYRGLGATIGKNCALFAGGISGLMTEPDLVEIGDDVNIDDCSVVAHINSRGVFALNKLKIGNGCAMRSGSRLLSGASMEDKSMLCEHTLLVSGDIAESGYVYARWPAQRQKLEGTEERPESPSAQLICPLCHQFPQQGAVTCSQTNAAAPFAVSRLLVRSSVKFARPSQLAAATMAFSHPISFLKQ</sequence>
<dbReference type="InterPro" id="IPR009081">
    <property type="entry name" value="PP-bd_ACP"/>
</dbReference>
<keyword evidence="1" id="KW-0596">Phosphopantetheine</keyword>
<dbReference type="Gene3D" id="1.10.1200.10">
    <property type="entry name" value="ACP-like"/>
    <property type="match status" value="1"/>
</dbReference>
<proteinExistence type="predicted"/>
<feature type="domain" description="Carrier" evidence="4">
    <location>
        <begin position="338"/>
        <end position="412"/>
    </location>
</feature>
<feature type="transmembrane region" description="Helical" evidence="3">
    <location>
        <begin position="1030"/>
        <end position="1056"/>
    </location>
</feature>
<dbReference type="OrthoDB" id="3633556at2759"/>
<feature type="transmembrane region" description="Helical" evidence="3">
    <location>
        <begin position="974"/>
        <end position="999"/>
    </location>
</feature>
<gene>
    <name evidence="5" type="ORF">D9756_002164</name>
</gene>
<keyword evidence="6" id="KW-1185">Reference proteome</keyword>
<name>A0A8H5GB38_9AGAR</name>
<evidence type="ECO:0000259" key="4">
    <source>
        <dbReference type="PROSITE" id="PS50075"/>
    </source>
</evidence>
<dbReference type="Gene3D" id="3.30.300.30">
    <property type="match status" value="1"/>
</dbReference>
<dbReference type="InterPro" id="IPR045851">
    <property type="entry name" value="AMP-bd_C_sf"/>
</dbReference>
<dbReference type="SUPFAM" id="SSF56801">
    <property type="entry name" value="Acetyl-CoA synthetase-like"/>
    <property type="match status" value="1"/>
</dbReference>
<dbReference type="Gene3D" id="2.160.10.10">
    <property type="entry name" value="Hexapeptide repeat proteins"/>
    <property type="match status" value="2"/>
</dbReference>
<evidence type="ECO:0000256" key="1">
    <source>
        <dbReference type="ARBA" id="ARBA00022450"/>
    </source>
</evidence>
<feature type="transmembrane region" description="Helical" evidence="3">
    <location>
        <begin position="509"/>
        <end position="535"/>
    </location>
</feature>
<dbReference type="InterPro" id="IPR036736">
    <property type="entry name" value="ACP-like_sf"/>
</dbReference>
<feature type="transmembrane region" description="Helical" evidence="3">
    <location>
        <begin position="706"/>
        <end position="736"/>
    </location>
</feature>
<dbReference type="Pfam" id="PF00550">
    <property type="entry name" value="PP-binding"/>
    <property type="match status" value="1"/>
</dbReference>
<dbReference type="InterPro" id="IPR020806">
    <property type="entry name" value="PKS_PP-bd"/>
</dbReference>
<evidence type="ECO:0000256" key="2">
    <source>
        <dbReference type="ARBA" id="ARBA00022553"/>
    </source>
</evidence>
<dbReference type="GO" id="GO:0006631">
    <property type="term" value="P:fatty acid metabolic process"/>
    <property type="evidence" value="ECO:0007669"/>
    <property type="project" value="TreeGrafter"/>
</dbReference>
<dbReference type="PROSITE" id="PS50075">
    <property type="entry name" value="CARRIER"/>
    <property type="match status" value="1"/>
</dbReference>
<comment type="caution">
    <text evidence="5">The sequence shown here is derived from an EMBL/GenBank/DDBJ whole genome shotgun (WGS) entry which is preliminary data.</text>
</comment>
<keyword evidence="2" id="KW-0597">Phosphoprotein</keyword>
<dbReference type="SUPFAM" id="SSF51161">
    <property type="entry name" value="Trimeric LpxA-like enzymes"/>
    <property type="match status" value="3"/>
</dbReference>
<protein>
    <recommendedName>
        <fullName evidence="4">Carrier domain-containing protein</fullName>
    </recommendedName>
</protein>
<keyword evidence="3" id="KW-1133">Transmembrane helix</keyword>
<organism evidence="5 6">
    <name type="scientific">Leucocoprinus leucothites</name>
    <dbReference type="NCBI Taxonomy" id="201217"/>
    <lineage>
        <taxon>Eukaryota</taxon>
        <taxon>Fungi</taxon>
        <taxon>Dikarya</taxon>
        <taxon>Basidiomycota</taxon>
        <taxon>Agaricomycotina</taxon>
        <taxon>Agaricomycetes</taxon>
        <taxon>Agaricomycetidae</taxon>
        <taxon>Agaricales</taxon>
        <taxon>Agaricineae</taxon>
        <taxon>Agaricaceae</taxon>
        <taxon>Leucocoprinus</taxon>
    </lineage>
</organism>